<gene>
    <name evidence="1" type="ORF">PXEA_LOCUS18427</name>
</gene>
<proteinExistence type="predicted"/>
<keyword evidence="2" id="KW-1185">Reference proteome</keyword>
<name>A0A3S5AP46_9PLAT</name>
<dbReference type="AlphaFoldDB" id="A0A3S5AP46"/>
<comment type="caution">
    <text evidence="1">The sequence shown here is derived from an EMBL/GenBank/DDBJ whole genome shotgun (WGS) entry which is preliminary data.</text>
</comment>
<dbReference type="EMBL" id="CAAALY010071023">
    <property type="protein sequence ID" value="VEL24987.1"/>
    <property type="molecule type" value="Genomic_DNA"/>
</dbReference>
<evidence type="ECO:0000313" key="2">
    <source>
        <dbReference type="Proteomes" id="UP000784294"/>
    </source>
</evidence>
<dbReference type="Proteomes" id="UP000784294">
    <property type="component" value="Unassembled WGS sequence"/>
</dbReference>
<sequence length="121" mass="14185">MVSCTDDVLRTTDVAQQEFIGVAVQCAEDLFTQIYNHNPKVANPQPSVEPNHELLYELLDSLKRRFCYYSWVNIRPNWYSREIGHLYSFNFVVGSLMLWIPEIPLSHNSPKCLCMEFIRDQ</sequence>
<reference evidence="1" key="1">
    <citation type="submission" date="2018-11" db="EMBL/GenBank/DDBJ databases">
        <authorList>
            <consortium name="Pathogen Informatics"/>
        </authorList>
    </citation>
    <scope>NUCLEOTIDE SEQUENCE</scope>
</reference>
<protein>
    <submittedName>
        <fullName evidence="1">Uncharacterized protein</fullName>
    </submittedName>
</protein>
<accession>A0A3S5AP46</accession>
<organism evidence="1 2">
    <name type="scientific">Protopolystoma xenopodis</name>
    <dbReference type="NCBI Taxonomy" id="117903"/>
    <lineage>
        <taxon>Eukaryota</taxon>
        <taxon>Metazoa</taxon>
        <taxon>Spiralia</taxon>
        <taxon>Lophotrochozoa</taxon>
        <taxon>Platyhelminthes</taxon>
        <taxon>Monogenea</taxon>
        <taxon>Polyopisthocotylea</taxon>
        <taxon>Polystomatidea</taxon>
        <taxon>Polystomatidae</taxon>
        <taxon>Protopolystoma</taxon>
    </lineage>
</organism>
<evidence type="ECO:0000313" key="1">
    <source>
        <dbReference type="EMBL" id="VEL24987.1"/>
    </source>
</evidence>